<organism evidence="1 2">
    <name type="scientific">[Candida] anglica</name>
    <dbReference type="NCBI Taxonomy" id="148631"/>
    <lineage>
        <taxon>Eukaryota</taxon>
        <taxon>Fungi</taxon>
        <taxon>Dikarya</taxon>
        <taxon>Ascomycota</taxon>
        <taxon>Saccharomycotina</taxon>
        <taxon>Pichiomycetes</taxon>
        <taxon>Debaryomycetaceae</taxon>
        <taxon>Kurtzmaniella</taxon>
    </lineage>
</organism>
<keyword evidence="2" id="KW-1185">Reference proteome</keyword>
<evidence type="ECO:0000313" key="2">
    <source>
        <dbReference type="Proteomes" id="UP001497600"/>
    </source>
</evidence>
<dbReference type="Proteomes" id="UP001497600">
    <property type="component" value="Chromosome B"/>
</dbReference>
<name>A0ABP0E953_9ASCO</name>
<gene>
    <name evidence="1" type="ORF">CAAN4_B04819</name>
</gene>
<proteinExistence type="predicted"/>
<protein>
    <recommendedName>
        <fullName evidence="3">F-box domain-containing protein</fullName>
    </recommendedName>
</protein>
<sequence>MSIYKLLDRLPYELLEHLFSFFTIKDDLSTLTALAGHPEVDPRIKRAVYGRILRFVVVDPSCWAKEFTRGDYWYPTLVELKGFLRQVDGAVAVALTSTVQLCVYHNFQRNRHDLEDVFRLLSGKTGAHLNLTYRVYVEDREEEVCRCVGALESHGILLSSITDLQLVCTNGGHVPIPGIPRDTSYRRGLLFPEVVR</sequence>
<dbReference type="EMBL" id="OZ004254">
    <property type="protein sequence ID" value="CAK7896394.1"/>
    <property type="molecule type" value="Genomic_DNA"/>
</dbReference>
<evidence type="ECO:0000313" key="1">
    <source>
        <dbReference type="EMBL" id="CAK7896394.1"/>
    </source>
</evidence>
<reference evidence="1 2" key="1">
    <citation type="submission" date="2024-01" db="EMBL/GenBank/DDBJ databases">
        <authorList>
            <consortium name="Genoscope - CEA"/>
            <person name="William W."/>
        </authorList>
    </citation>
    <scope>NUCLEOTIDE SEQUENCE [LARGE SCALE GENOMIC DNA]</scope>
    <source>
        <strain evidence="1 2">29B2s-10</strain>
    </source>
</reference>
<accession>A0ABP0E953</accession>
<evidence type="ECO:0008006" key="3">
    <source>
        <dbReference type="Google" id="ProtNLM"/>
    </source>
</evidence>